<proteinExistence type="predicted"/>
<dbReference type="AlphaFoldDB" id="A0A2P8A8H4"/>
<feature type="transmembrane region" description="Helical" evidence="2">
    <location>
        <begin position="63"/>
        <end position="88"/>
    </location>
</feature>
<name>A0A2P8A8H4_9PEZI</name>
<feature type="transmembrane region" description="Helical" evidence="2">
    <location>
        <begin position="140"/>
        <end position="159"/>
    </location>
</feature>
<protein>
    <submittedName>
        <fullName evidence="3">Uncharacterized protein</fullName>
    </submittedName>
</protein>
<keyword evidence="2" id="KW-0472">Membrane</keyword>
<dbReference type="EMBL" id="NHZQ01000060">
    <property type="protein sequence ID" value="PSK56764.1"/>
    <property type="molecule type" value="Genomic_DNA"/>
</dbReference>
<dbReference type="Proteomes" id="UP000308133">
    <property type="component" value="Unassembled WGS sequence"/>
</dbReference>
<evidence type="ECO:0000313" key="4">
    <source>
        <dbReference type="EMBL" id="TKX20051.1"/>
    </source>
</evidence>
<accession>A0A2P8A8H4</accession>
<reference evidence="4 6" key="2">
    <citation type="submission" date="2018-02" db="EMBL/GenBank/DDBJ databases">
        <title>Draft genome sequences of Elsinoe sp., causing black scab on jojoba.</title>
        <authorList>
            <person name="Stodart B."/>
            <person name="Jeffress S."/>
            <person name="Ash G."/>
            <person name="Arun Chinnappa K."/>
        </authorList>
    </citation>
    <scope>NUCLEOTIDE SEQUENCE [LARGE SCALE GENOMIC DNA]</scope>
    <source>
        <strain evidence="4 6">Hillstone_2</strain>
    </source>
</reference>
<keyword evidence="5" id="KW-1185">Reference proteome</keyword>
<evidence type="ECO:0000313" key="5">
    <source>
        <dbReference type="Proteomes" id="UP000243723"/>
    </source>
</evidence>
<feature type="region of interest" description="Disordered" evidence="1">
    <location>
        <begin position="224"/>
        <end position="243"/>
    </location>
</feature>
<feature type="transmembrane region" description="Helical" evidence="2">
    <location>
        <begin position="100"/>
        <end position="128"/>
    </location>
</feature>
<dbReference type="EMBL" id="PTQR01000102">
    <property type="protein sequence ID" value="TKX20051.1"/>
    <property type="molecule type" value="Genomic_DNA"/>
</dbReference>
<gene>
    <name evidence="3" type="ORF">B9Z65_6388</name>
    <name evidence="4" type="ORF">C1H76_7733</name>
</gene>
<feature type="transmembrane region" description="Helical" evidence="2">
    <location>
        <begin position="12"/>
        <end position="32"/>
    </location>
</feature>
<evidence type="ECO:0000256" key="2">
    <source>
        <dbReference type="SAM" id="Phobius"/>
    </source>
</evidence>
<keyword evidence="2" id="KW-0812">Transmembrane</keyword>
<keyword evidence="2" id="KW-1133">Transmembrane helix</keyword>
<organism evidence="3 5">
    <name type="scientific">Elsinoe australis</name>
    <dbReference type="NCBI Taxonomy" id="40998"/>
    <lineage>
        <taxon>Eukaryota</taxon>
        <taxon>Fungi</taxon>
        <taxon>Dikarya</taxon>
        <taxon>Ascomycota</taxon>
        <taxon>Pezizomycotina</taxon>
        <taxon>Dothideomycetes</taxon>
        <taxon>Dothideomycetidae</taxon>
        <taxon>Myriangiales</taxon>
        <taxon>Elsinoaceae</taxon>
        <taxon>Elsinoe</taxon>
    </lineage>
</organism>
<feature type="region of interest" description="Disordered" evidence="1">
    <location>
        <begin position="255"/>
        <end position="278"/>
    </location>
</feature>
<evidence type="ECO:0000313" key="6">
    <source>
        <dbReference type="Proteomes" id="UP000308133"/>
    </source>
</evidence>
<reference evidence="3 5" key="1">
    <citation type="submission" date="2017-05" db="EMBL/GenBank/DDBJ databases">
        <title>Draft genome sequence of Elsinoe australis.</title>
        <authorList>
            <person name="Cheng Q."/>
        </authorList>
    </citation>
    <scope>NUCLEOTIDE SEQUENCE [LARGE SCALE GENOMIC DNA]</scope>
    <source>
        <strain evidence="3 5">NL1</strain>
    </source>
</reference>
<dbReference type="OrthoDB" id="3853633at2759"/>
<dbReference type="Proteomes" id="UP000243723">
    <property type="component" value="Unassembled WGS sequence"/>
</dbReference>
<evidence type="ECO:0000313" key="3">
    <source>
        <dbReference type="EMBL" id="PSK56764.1"/>
    </source>
</evidence>
<sequence length="278" mass="31208">MGFQQTLRLVQMTRAIAIVSTCTSVIMFAFIVDLRYGARKNFVKQVTHALPGVFDSSVPTRSAFGSLALLGLALSLIWNGLCMFDLCVKKHYRFDRRICIFIDIFVAIALLITGFLNFGFDCILYFALGIAPASQLRLEIAAIIFLATSCLLHFGFFCYGCKDPAAHALEFEHVPLEPTSPMLLNRDFDDRTMRSRGNTMERQGGDLVEIDLGKKVQIIKVQQNKMDSVRTPPRTPREEHENKRLGFVGTPAQISQQQHPQEASPFLGGEAHHGQEWI</sequence>
<comment type="caution">
    <text evidence="3">The sequence shown here is derived from an EMBL/GenBank/DDBJ whole genome shotgun (WGS) entry which is preliminary data.</text>
</comment>
<evidence type="ECO:0000256" key="1">
    <source>
        <dbReference type="SAM" id="MobiDB-lite"/>
    </source>
</evidence>